<dbReference type="RefSeq" id="XP_042926455.1">
    <property type="nucleotide sequence ID" value="XM_043061522.1"/>
</dbReference>
<dbReference type="Gramene" id="PNW85752">
    <property type="protein sequence ID" value="PNW85752"/>
    <property type="gene ID" value="CHLRE_03g206952v5"/>
</dbReference>
<protein>
    <submittedName>
        <fullName evidence="2">Uncharacterized protein</fullName>
    </submittedName>
</protein>
<dbReference type="KEGG" id="cre:CHLRE_03g206952v5"/>
<evidence type="ECO:0000313" key="2">
    <source>
        <dbReference type="EMBL" id="PNW85752.1"/>
    </source>
</evidence>
<gene>
    <name evidence="2" type="ORF">CHLRE_03g206952v5</name>
</gene>
<dbReference type="AlphaFoldDB" id="A0A2K3DYY9"/>
<dbReference type="GeneID" id="66053061"/>
<accession>A0A2K3DYY9</accession>
<feature type="region of interest" description="Disordered" evidence="1">
    <location>
        <begin position="89"/>
        <end position="121"/>
    </location>
</feature>
<evidence type="ECO:0000313" key="3">
    <source>
        <dbReference type="Proteomes" id="UP000006906"/>
    </source>
</evidence>
<evidence type="ECO:0000256" key="1">
    <source>
        <dbReference type="SAM" id="MobiDB-lite"/>
    </source>
</evidence>
<sequence>MSGPCRVEAQLAAVATTAAQPPSRYLGAASRRQSSRWSQMAWMTTHLLARRQSRFDAAVNFLVWEFSRLHVEALELTCCFQLHTICTPTSGGRQRRRAGWAGGRSDRTAAGGLQPEVHEEV</sequence>
<dbReference type="Proteomes" id="UP000006906">
    <property type="component" value="Chromosome 3"/>
</dbReference>
<keyword evidence="3" id="KW-1185">Reference proteome</keyword>
<organism evidence="2 3">
    <name type="scientific">Chlamydomonas reinhardtii</name>
    <name type="common">Chlamydomonas smithii</name>
    <dbReference type="NCBI Taxonomy" id="3055"/>
    <lineage>
        <taxon>Eukaryota</taxon>
        <taxon>Viridiplantae</taxon>
        <taxon>Chlorophyta</taxon>
        <taxon>core chlorophytes</taxon>
        <taxon>Chlorophyceae</taxon>
        <taxon>CS clade</taxon>
        <taxon>Chlamydomonadales</taxon>
        <taxon>Chlamydomonadaceae</taxon>
        <taxon>Chlamydomonas</taxon>
    </lineage>
</organism>
<reference evidence="2 3" key="1">
    <citation type="journal article" date="2007" name="Science">
        <title>The Chlamydomonas genome reveals the evolution of key animal and plant functions.</title>
        <authorList>
            <person name="Merchant S.S."/>
            <person name="Prochnik S.E."/>
            <person name="Vallon O."/>
            <person name="Harris E.H."/>
            <person name="Karpowicz S.J."/>
            <person name="Witman G.B."/>
            <person name="Terry A."/>
            <person name="Salamov A."/>
            <person name="Fritz-Laylin L.K."/>
            <person name="Marechal-Drouard L."/>
            <person name="Marshall W.F."/>
            <person name="Qu L.H."/>
            <person name="Nelson D.R."/>
            <person name="Sanderfoot A.A."/>
            <person name="Spalding M.H."/>
            <person name="Kapitonov V.V."/>
            <person name="Ren Q."/>
            <person name="Ferris P."/>
            <person name="Lindquist E."/>
            <person name="Shapiro H."/>
            <person name="Lucas S.M."/>
            <person name="Grimwood J."/>
            <person name="Schmutz J."/>
            <person name="Cardol P."/>
            <person name="Cerutti H."/>
            <person name="Chanfreau G."/>
            <person name="Chen C.L."/>
            <person name="Cognat V."/>
            <person name="Croft M.T."/>
            <person name="Dent R."/>
            <person name="Dutcher S."/>
            <person name="Fernandez E."/>
            <person name="Fukuzawa H."/>
            <person name="Gonzalez-Ballester D."/>
            <person name="Gonzalez-Halphen D."/>
            <person name="Hallmann A."/>
            <person name="Hanikenne M."/>
            <person name="Hippler M."/>
            <person name="Inwood W."/>
            <person name="Jabbari K."/>
            <person name="Kalanon M."/>
            <person name="Kuras R."/>
            <person name="Lefebvre P.A."/>
            <person name="Lemaire S.D."/>
            <person name="Lobanov A.V."/>
            <person name="Lohr M."/>
            <person name="Manuell A."/>
            <person name="Meier I."/>
            <person name="Mets L."/>
            <person name="Mittag M."/>
            <person name="Mittelmeier T."/>
            <person name="Moroney J.V."/>
            <person name="Moseley J."/>
            <person name="Napoli C."/>
            <person name="Nedelcu A.M."/>
            <person name="Niyogi K."/>
            <person name="Novoselov S.V."/>
            <person name="Paulsen I.T."/>
            <person name="Pazour G."/>
            <person name="Purton S."/>
            <person name="Ral J.P."/>
            <person name="Riano-Pachon D.M."/>
            <person name="Riekhof W."/>
            <person name="Rymarquis L."/>
            <person name="Schroda M."/>
            <person name="Stern D."/>
            <person name="Umen J."/>
            <person name="Willows R."/>
            <person name="Wilson N."/>
            <person name="Zimmer S.L."/>
            <person name="Allmer J."/>
            <person name="Balk J."/>
            <person name="Bisova K."/>
            <person name="Chen C.J."/>
            <person name="Elias M."/>
            <person name="Gendler K."/>
            <person name="Hauser C."/>
            <person name="Lamb M.R."/>
            <person name="Ledford H."/>
            <person name="Long J.C."/>
            <person name="Minagawa J."/>
            <person name="Page M.D."/>
            <person name="Pan J."/>
            <person name="Pootakham W."/>
            <person name="Roje S."/>
            <person name="Rose A."/>
            <person name="Stahlberg E."/>
            <person name="Terauchi A.M."/>
            <person name="Yang P."/>
            <person name="Ball S."/>
            <person name="Bowler C."/>
            <person name="Dieckmann C.L."/>
            <person name="Gladyshev V.N."/>
            <person name="Green P."/>
            <person name="Jorgensen R."/>
            <person name="Mayfield S."/>
            <person name="Mueller-Roeber B."/>
            <person name="Rajamani S."/>
            <person name="Sayre R.T."/>
            <person name="Brokstein P."/>
            <person name="Dubchak I."/>
            <person name="Goodstein D."/>
            <person name="Hornick L."/>
            <person name="Huang Y.W."/>
            <person name="Jhaveri J."/>
            <person name="Luo Y."/>
            <person name="Martinez D."/>
            <person name="Ngau W.C."/>
            <person name="Otillar B."/>
            <person name="Poliakov A."/>
            <person name="Porter A."/>
            <person name="Szajkowski L."/>
            <person name="Werner G."/>
            <person name="Zhou K."/>
            <person name="Grigoriev I.V."/>
            <person name="Rokhsar D.S."/>
            <person name="Grossman A.R."/>
        </authorList>
    </citation>
    <scope>NUCLEOTIDE SEQUENCE [LARGE SCALE GENOMIC DNA]</scope>
    <source>
        <strain evidence="3">CC-503</strain>
    </source>
</reference>
<name>A0A2K3DYY9_CHLRE</name>
<dbReference type="InParanoid" id="A0A2K3DYY9"/>
<proteinExistence type="predicted"/>
<dbReference type="EMBL" id="CM008964">
    <property type="protein sequence ID" value="PNW85752.1"/>
    <property type="molecule type" value="Genomic_DNA"/>
</dbReference>